<dbReference type="GO" id="GO:0005634">
    <property type="term" value="C:nucleus"/>
    <property type="evidence" value="ECO:0007669"/>
    <property type="project" value="UniProtKB-SubCell"/>
</dbReference>
<dbReference type="PANTHER" id="PTHR10270">
    <property type="entry name" value="SOX TRANSCRIPTION FACTOR"/>
    <property type="match status" value="1"/>
</dbReference>
<keyword evidence="2 4" id="KW-0238">DNA-binding</keyword>
<dbReference type="SUPFAM" id="SSF47095">
    <property type="entry name" value="HMG-box"/>
    <property type="match status" value="1"/>
</dbReference>
<dbReference type="Proteomes" id="UP001566132">
    <property type="component" value="Unassembled WGS sequence"/>
</dbReference>
<dbReference type="CDD" id="cd22028">
    <property type="entry name" value="HMG-box_SoxA_SoxB_SoxG"/>
    <property type="match status" value="1"/>
</dbReference>
<feature type="compositionally biased region" description="Low complexity" evidence="5">
    <location>
        <begin position="222"/>
        <end position="234"/>
    </location>
</feature>
<reference evidence="7 8" key="1">
    <citation type="submission" date="2024-05" db="EMBL/GenBank/DDBJ databases">
        <title>Genetic variation in Jamaican populations of the coffee berry borer (Hypothenemus hampei).</title>
        <authorList>
            <person name="Errbii M."/>
            <person name="Myrie A."/>
        </authorList>
    </citation>
    <scope>NUCLEOTIDE SEQUENCE [LARGE SCALE GENOMIC DNA]</scope>
    <source>
        <strain evidence="7">JA-Hopewell-2020-01-JO</strain>
        <tissue evidence="7">Whole body</tissue>
    </source>
</reference>
<dbReference type="Pfam" id="PF00505">
    <property type="entry name" value="HMG_box"/>
    <property type="match status" value="1"/>
</dbReference>
<dbReference type="EMBL" id="JBDJPC010000009">
    <property type="protein sequence ID" value="KAL1491683.1"/>
    <property type="molecule type" value="Genomic_DNA"/>
</dbReference>
<dbReference type="PROSITE" id="PS50118">
    <property type="entry name" value="HMG_BOX_2"/>
    <property type="match status" value="1"/>
</dbReference>
<evidence type="ECO:0000256" key="2">
    <source>
        <dbReference type="ARBA" id="ARBA00023125"/>
    </source>
</evidence>
<dbReference type="GO" id="GO:0003677">
    <property type="term" value="F:DNA binding"/>
    <property type="evidence" value="ECO:0007669"/>
    <property type="project" value="UniProtKB-UniRule"/>
</dbReference>
<evidence type="ECO:0000256" key="1">
    <source>
        <dbReference type="ARBA" id="ARBA00004123"/>
    </source>
</evidence>
<dbReference type="PANTHER" id="PTHR10270:SF324">
    <property type="entry name" value="SOX DOMAIN-CONTAINING PROTEIN DICHAETE-RELATED"/>
    <property type="match status" value="1"/>
</dbReference>
<feature type="region of interest" description="Disordered" evidence="5">
    <location>
        <begin position="222"/>
        <end position="248"/>
    </location>
</feature>
<comment type="caution">
    <text evidence="7">The sequence shown here is derived from an EMBL/GenBank/DDBJ whole genome shotgun (WGS) entry which is preliminary data.</text>
</comment>
<dbReference type="InterPro" id="IPR009071">
    <property type="entry name" value="HMG_box_dom"/>
</dbReference>
<keyword evidence="3 4" id="KW-0539">Nucleus</keyword>
<sequence>MYSFPPANPVTIDRYFQSSAEQQQPKQEPLNQPDKTIHIKRPMNAFMVWSRYKRKQISQENPKMHNSEISKRLGAEWKLLSDKEKRLYIDEAKRLREIHMKEHPDYKYRPRRKPKNALQSALKPGMGFPSLQLPYFNPLDSLSASPYSYFNPAFDISRMGHTGSAFMPTQTTEKTGQLSSFYPALYPTSAKAYPPPPPPGHHTVMGMFPTAASHSIMYSNTSVSSSSPSSSGTSPELEITRPVPVIYS</sequence>
<keyword evidence="8" id="KW-1185">Reference proteome</keyword>
<evidence type="ECO:0000313" key="7">
    <source>
        <dbReference type="EMBL" id="KAL1491683.1"/>
    </source>
</evidence>
<name>A0ABD1EAU8_HYPHA</name>
<feature type="domain" description="HMG box" evidence="6">
    <location>
        <begin position="39"/>
        <end position="107"/>
    </location>
</feature>
<dbReference type="FunFam" id="1.10.30.10:FF:000002">
    <property type="entry name" value="transcription factor Sox-2"/>
    <property type="match status" value="1"/>
</dbReference>
<comment type="subcellular location">
    <subcellularLocation>
        <location evidence="1">Nucleus</location>
    </subcellularLocation>
</comment>
<evidence type="ECO:0000256" key="4">
    <source>
        <dbReference type="PROSITE-ProRule" id="PRU00267"/>
    </source>
</evidence>
<dbReference type="InterPro" id="IPR050140">
    <property type="entry name" value="SRY-related_HMG-box_TF-like"/>
</dbReference>
<dbReference type="Gene3D" id="1.10.30.10">
    <property type="entry name" value="High mobility group box domain"/>
    <property type="match status" value="1"/>
</dbReference>
<proteinExistence type="predicted"/>
<evidence type="ECO:0000256" key="5">
    <source>
        <dbReference type="SAM" id="MobiDB-lite"/>
    </source>
</evidence>
<gene>
    <name evidence="7" type="ORF">ABEB36_012242</name>
</gene>
<evidence type="ECO:0000313" key="8">
    <source>
        <dbReference type="Proteomes" id="UP001566132"/>
    </source>
</evidence>
<organism evidence="7 8">
    <name type="scientific">Hypothenemus hampei</name>
    <name type="common">Coffee berry borer</name>
    <dbReference type="NCBI Taxonomy" id="57062"/>
    <lineage>
        <taxon>Eukaryota</taxon>
        <taxon>Metazoa</taxon>
        <taxon>Ecdysozoa</taxon>
        <taxon>Arthropoda</taxon>
        <taxon>Hexapoda</taxon>
        <taxon>Insecta</taxon>
        <taxon>Pterygota</taxon>
        <taxon>Neoptera</taxon>
        <taxon>Endopterygota</taxon>
        <taxon>Coleoptera</taxon>
        <taxon>Polyphaga</taxon>
        <taxon>Cucujiformia</taxon>
        <taxon>Curculionidae</taxon>
        <taxon>Scolytinae</taxon>
        <taxon>Hypothenemus</taxon>
    </lineage>
</organism>
<evidence type="ECO:0000256" key="3">
    <source>
        <dbReference type="ARBA" id="ARBA00023242"/>
    </source>
</evidence>
<dbReference type="InterPro" id="IPR036910">
    <property type="entry name" value="HMG_box_dom_sf"/>
</dbReference>
<evidence type="ECO:0000259" key="6">
    <source>
        <dbReference type="PROSITE" id="PS50118"/>
    </source>
</evidence>
<dbReference type="SMART" id="SM00398">
    <property type="entry name" value="HMG"/>
    <property type="match status" value="1"/>
</dbReference>
<feature type="DNA-binding region" description="HMG box" evidence="4">
    <location>
        <begin position="39"/>
        <end position="107"/>
    </location>
</feature>
<protein>
    <recommendedName>
        <fullName evidence="6">HMG box domain-containing protein</fullName>
    </recommendedName>
</protein>
<dbReference type="AlphaFoldDB" id="A0ABD1EAU8"/>
<accession>A0ABD1EAU8</accession>